<feature type="coiled-coil region" evidence="2">
    <location>
        <begin position="190"/>
        <end position="217"/>
    </location>
</feature>
<dbReference type="InterPro" id="IPR010131">
    <property type="entry name" value="MdtP/NodT-like"/>
</dbReference>
<comment type="similarity">
    <text evidence="1">Belongs to the outer membrane factor (OMF) (TC 1.B.17) family.</text>
</comment>
<dbReference type="PANTHER" id="PTHR30203">
    <property type="entry name" value="OUTER MEMBRANE CATION EFFLUX PROTEIN"/>
    <property type="match status" value="1"/>
</dbReference>
<evidence type="ECO:0008006" key="6">
    <source>
        <dbReference type="Google" id="ProtNLM"/>
    </source>
</evidence>
<evidence type="ECO:0000256" key="3">
    <source>
        <dbReference type="SAM" id="SignalP"/>
    </source>
</evidence>
<evidence type="ECO:0000313" key="5">
    <source>
        <dbReference type="Proteomes" id="UP000462014"/>
    </source>
</evidence>
<name>A0A7K1SUA9_9SPHI</name>
<dbReference type="Proteomes" id="UP000462014">
    <property type="component" value="Unassembled WGS sequence"/>
</dbReference>
<feature type="signal peptide" evidence="3">
    <location>
        <begin position="1"/>
        <end position="22"/>
    </location>
</feature>
<dbReference type="RefSeq" id="WP_157564336.1">
    <property type="nucleotide sequence ID" value="NZ_WPIK01000003.1"/>
</dbReference>
<dbReference type="Gene3D" id="1.20.1600.10">
    <property type="entry name" value="Outer membrane efflux proteins (OEP)"/>
    <property type="match status" value="1"/>
</dbReference>
<keyword evidence="3" id="KW-0732">Signal</keyword>
<protein>
    <recommendedName>
        <fullName evidence="6">TolC family protein</fullName>
    </recommendedName>
</protein>
<reference evidence="4 5" key="1">
    <citation type="submission" date="2019-12" db="EMBL/GenBank/DDBJ databases">
        <title>Mucilaginibacter sp. HMF7410 genome sequencing and assembly.</title>
        <authorList>
            <person name="Kang H."/>
            <person name="Cha I."/>
            <person name="Kim H."/>
            <person name="Joh K."/>
        </authorList>
    </citation>
    <scope>NUCLEOTIDE SEQUENCE [LARGE SCALE GENOMIC DNA]</scope>
    <source>
        <strain evidence="4 5">HMF7410</strain>
    </source>
</reference>
<keyword evidence="2" id="KW-0175">Coiled coil</keyword>
<dbReference type="GO" id="GO:0015562">
    <property type="term" value="F:efflux transmembrane transporter activity"/>
    <property type="evidence" value="ECO:0007669"/>
    <property type="project" value="InterPro"/>
</dbReference>
<dbReference type="SUPFAM" id="SSF56954">
    <property type="entry name" value="Outer membrane efflux proteins (OEP)"/>
    <property type="match status" value="1"/>
</dbReference>
<accession>A0A7K1SUA9</accession>
<dbReference type="PANTHER" id="PTHR30203:SF23">
    <property type="entry name" value="OUTER MEMBRANE EFFLUX PROTEIN"/>
    <property type="match status" value="1"/>
</dbReference>
<dbReference type="AlphaFoldDB" id="A0A7K1SUA9"/>
<evidence type="ECO:0000256" key="2">
    <source>
        <dbReference type="SAM" id="Coils"/>
    </source>
</evidence>
<comment type="caution">
    <text evidence="4">The sequence shown here is derived from an EMBL/GenBank/DDBJ whole genome shotgun (WGS) entry which is preliminary data.</text>
</comment>
<sequence>MFKLKFAASLIALMAITAALHAQNQTDTLTLKFQEAEKRFLINNFSLIAQKYNVDATKALIQQAKLWDNPELSTDQNLYTKETGFFNHANGNGQVFAQISQLFRTAGKRGKQIRLAQDDVNIQQAQFNDLLRNLHYNMQLDFAQLNNLIEQNKVFYAEISSSNNLVKAITTEYGVGNSSLRDVVRLQAVAFGLENDLVENNRQINELENDLKTLLVVKETTFIKPDITTQISNVPLNIAALTDTAKAKRGDYQASKFLYEQAGHNLAYQKALAIPDLTIGVDYDRASNYVPNYYGLAISLPLPFINRNQGNIKSAKFNIQNQEYVLKNSDLQVRNDVLTAVEQYNLSLQLFSKNNIDFYNSYDKLFGNMVKAYRAKQLSLIEFVDFFESYKDTKLKVIQQQYNLQKAIADLNFNVGSTVINP</sequence>
<organism evidence="4 5">
    <name type="scientific">Mucilaginibacter arboris</name>
    <dbReference type="NCBI Taxonomy" id="2682090"/>
    <lineage>
        <taxon>Bacteria</taxon>
        <taxon>Pseudomonadati</taxon>
        <taxon>Bacteroidota</taxon>
        <taxon>Sphingobacteriia</taxon>
        <taxon>Sphingobacteriales</taxon>
        <taxon>Sphingobacteriaceae</taxon>
        <taxon>Mucilaginibacter</taxon>
    </lineage>
</organism>
<gene>
    <name evidence="4" type="ORF">GO621_03765</name>
</gene>
<dbReference type="EMBL" id="WPIK01000003">
    <property type="protein sequence ID" value="MVN20650.1"/>
    <property type="molecule type" value="Genomic_DNA"/>
</dbReference>
<dbReference type="Pfam" id="PF02321">
    <property type="entry name" value="OEP"/>
    <property type="match status" value="1"/>
</dbReference>
<evidence type="ECO:0000313" key="4">
    <source>
        <dbReference type="EMBL" id="MVN20650.1"/>
    </source>
</evidence>
<proteinExistence type="inferred from homology"/>
<keyword evidence="5" id="KW-1185">Reference proteome</keyword>
<dbReference type="InterPro" id="IPR003423">
    <property type="entry name" value="OMP_efflux"/>
</dbReference>
<evidence type="ECO:0000256" key="1">
    <source>
        <dbReference type="ARBA" id="ARBA00007613"/>
    </source>
</evidence>
<feature type="chain" id="PRO_5029499620" description="TolC family protein" evidence="3">
    <location>
        <begin position="23"/>
        <end position="422"/>
    </location>
</feature>